<evidence type="ECO:0000313" key="2">
    <source>
        <dbReference type="EMBL" id="PWJ83850.1"/>
    </source>
</evidence>
<dbReference type="PANTHER" id="PTHR43283:SF7">
    <property type="entry name" value="BETA-LACTAMASE-RELATED DOMAIN-CONTAINING PROTEIN"/>
    <property type="match status" value="1"/>
</dbReference>
<protein>
    <recommendedName>
        <fullName evidence="1">Beta-lactamase-related domain-containing protein</fullName>
    </recommendedName>
</protein>
<dbReference type="Gene3D" id="3.40.710.10">
    <property type="entry name" value="DD-peptidase/beta-lactamase superfamily"/>
    <property type="match status" value="1"/>
</dbReference>
<comment type="caution">
    <text evidence="2">The sequence shown here is derived from an EMBL/GenBank/DDBJ whole genome shotgun (WGS) entry which is preliminary data.</text>
</comment>
<dbReference type="Pfam" id="PF00144">
    <property type="entry name" value="Beta-lactamase"/>
    <property type="match status" value="1"/>
</dbReference>
<dbReference type="InterPro" id="IPR012338">
    <property type="entry name" value="Beta-lactam/transpept-like"/>
</dbReference>
<evidence type="ECO:0000259" key="1">
    <source>
        <dbReference type="Pfam" id="PF00144"/>
    </source>
</evidence>
<dbReference type="STRING" id="1192868.GCA_000304395_01777"/>
<dbReference type="OrthoDB" id="9814204at2"/>
<dbReference type="InterPro" id="IPR050789">
    <property type="entry name" value="Diverse_Enzym_Activities"/>
</dbReference>
<dbReference type="PANTHER" id="PTHR43283">
    <property type="entry name" value="BETA-LACTAMASE-RELATED"/>
    <property type="match status" value="1"/>
</dbReference>
<dbReference type="SUPFAM" id="SSF56601">
    <property type="entry name" value="beta-lactamase/transpeptidase-like"/>
    <property type="match status" value="1"/>
</dbReference>
<sequence length="395" mass="42986">MTAPNAFAHRYGFARSDVTLENWRTAPYNRWAFQNVGELVPSAEIAAPAEIPEEPAGDLSSLLAETVDVGNGSETVAAFLHRSDADTFLAMKGGKVVGEYNAPHMTPGGRHIIFSISKSLTAILAGSLQADGLLDPTAPVTQYIPEAAGSAFADATVQHVLDMTTTIDFEELYLDPESAFARYRRATLWNPNTNGPDSEKLLAFIVSIAKGAGEHGEVFRYRSPNSDLLGAIVERAAGQRYTEAMAERLWKPLGARRGGRITVDGEGTARAAGGISVAARDLARVGEMMRCGGVFEGRRILPESWVRDTATGGDRKAWEKGDFAFLMPNGSYRNKWYQTGFEGKPFCGIGIHGQWLYVDPANEVVLVRMSSQPLPVDDDMDKQNLAFFHTVAKRL</sequence>
<dbReference type="EMBL" id="QGGG01000007">
    <property type="protein sequence ID" value="PWJ83850.1"/>
    <property type="molecule type" value="Genomic_DNA"/>
</dbReference>
<dbReference type="RefSeq" id="WP_109612923.1">
    <property type="nucleotide sequence ID" value="NZ_QGGG01000007.1"/>
</dbReference>
<dbReference type="Proteomes" id="UP000245396">
    <property type="component" value="Unassembled WGS sequence"/>
</dbReference>
<evidence type="ECO:0000313" key="3">
    <source>
        <dbReference type="Proteomes" id="UP000245396"/>
    </source>
</evidence>
<dbReference type="InterPro" id="IPR001466">
    <property type="entry name" value="Beta-lactam-related"/>
</dbReference>
<dbReference type="AlphaFoldDB" id="A0A316C2D1"/>
<proteinExistence type="predicted"/>
<gene>
    <name evidence="2" type="ORF">C7441_1079</name>
</gene>
<name>A0A316C2D1_PSESE</name>
<feature type="domain" description="Beta-lactamase-related" evidence="1">
    <location>
        <begin position="88"/>
        <end position="384"/>
    </location>
</feature>
<keyword evidence="3" id="KW-1185">Reference proteome</keyword>
<accession>A0A316C2D1</accession>
<organism evidence="2 3">
    <name type="scientific">Pseudaminobacter salicylatoxidans</name>
    <dbReference type="NCBI Taxonomy" id="93369"/>
    <lineage>
        <taxon>Bacteria</taxon>
        <taxon>Pseudomonadati</taxon>
        <taxon>Pseudomonadota</taxon>
        <taxon>Alphaproteobacteria</taxon>
        <taxon>Hyphomicrobiales</taxon>
        <taxon>Phyllobacteriaceae</taxon>
        <taxon>Pseudaminobacter</taxon>
    </lineage>
</organism>
<reference evidence="2 3" key="1">
    <citation type="submission" date="2018-05" db="EMBL/GenBank/DDBJ databases">
        <title>Genomic Encyclopedia of Type Strains, Phase IV (KMG-IV): sequencing the most valuable type-strain genomes for metagenomic binning, comparative biology and taxonomic classification.</title>
        <authorList>
            <person name="Goeker M."/>
        </authorList>
    </citation>
    <scope>NUCLEOTIDE SEQUENCE [LARGE SCALE GENOMIC DNA]</scope>
    <source>
        <strain evidence="2 3">DSM 6986</strain>
    </source>
</reference>